<reference evidence="1 2" key="1">
    <citation type="submission" date="2019-07" db="EMBL/GenBank/DDBJ databases">
        <title>Whole genome shotgun sequence of Chitinophaga cymbidii NBRC 109752.</title>
        <authorList>
            <person name="Hosoyama A."/>
            <person name="Uohara A."/>
            <person name="Ohji S."/>
            <person name="Ichikawa N."/>
        </authorList>
    </citation>
    <scope>NUCLEOTIDE SEQUENCE [LARGE SCALE GENOMIC DNA]</scope>
    <source>
        <strain evidence="1 2">NBRC 109752</strain>
    </source>
</reference>
<dbReference type="Proteomes" id="UP000321436">
    <property type="component" value="Unassembled WGS sequence"/>
</dbReference>
<dbReference type="AlphaFoldDB" id="A0A512RKH6"/>
<dbReference type="EMBL" id="BKAU01000002">
    <property type="protein sequence ID" value="GEP96178.1"/>
    <property type="molecule type" value="Genomic_DNA"/>
</dbReference>
<name>A0A512RKH6_9BACT</name>
<protein>
    <submittedName>
        <fullName evidence="1">Uncharacterized protein</fullName>
    </submittedName>
</protein>
<proteinExistence type="predicted"/>
<organism evidence="1 2">
    <name type="scientific">Chitinophaga cymbidii</name>
    <dbReference type="NCBI Taxonomy" id="1096750"/>
    <lineage>
        <taxon>Bacteria</taxon>
        <taxon>Pseudomonadati</taxon>
        <taxon>Bacteroidota</taxon>
        <taxon>Chitinophagia</taxon>
        <taxon>Chitinophagales</taxon>
        <taxon>Chitinophagaceae</taxon>
        <taxon>Chitinophaga</taxon>
    </lineage>
</organism>
<accession>A0A512RKH6</accession>
<keyword evidence="2" id="KW-1185">Reference proteome</keyword>
<gene>
    <name evidence="1" type="ORF">CCY01nite_24380</name>
</gene>
<comment type="caution">
    <text evidence="1">The sequence shown here is derived from an EMBL/GenBank/DDBJ whole genome shotgun (WGS) entry which is preliminary data.</text>
</comment>
<evidence type="ECO:0000313" key="1">
    <source>
        <dbReference type="EMBL" id="GEP96178.1"/>
    </source>
</evidence>
<sequence>MFIQNPNDMKKKTMLFCLLCLGISVISCSKKDKDEGPTDEEILTKKIEDIIPGKYLDSLEKLGLAIHMGTHPPQVEGSYAIKPHILDTSDIAGDYEGYRFSDATVHLSNQSTTDFSIKLLAEDYLKDFDSSLVTAISGYDNYFTVYGKVKATAAGSGAYAIVAILISGEKDGENLKNIRTGLINIDASHADASFIPEGKGRIAYDSDFISERIGNGLAPGEGNRSATPLPTLLSK</sequence>
<evidence type="ECO:0000313" key="2">
    <source>
        <dbReference type="Proteomes" id="UP000321436"/>
    </source>
</evidence>